<dbReference type="Pfam" id="PF13377">
    <property type="entry name" value="Peripla_BP_3"/>
    <property type="match status" value="1"/>
</dbReference>
<dbReference type="AlphaFoldDB" id="A0A1X6WJZ0"/>
<dbReference type="Gene3D" id="3.40.50.2300">
    <property type="match status" value="2"/>
</dbReference>
<feature type="domain" description="HTH lacI-type" evidence="4">
    <location>
        <begin position="2"/>
        <end position="57"/>
    </location>
</feature>
<accession>A0A1X6WJZ0</accession>
<dbReference type="PROSITE" id="PS00356">
    <property type="entry name" value="HTH_LACI_1"/>
    <property type="match status" value="1"/>
</dbReference>
<dbReference type="PROSITE" id="PS50932">
    <property type="entry name" value="HTH_LACI_2"/>
    <property type="match status" value="1"/>
</dbReference>
<dbReference type="PANTHER" id="PTHR30146:SF24">
    <property type="entry name" value="XYLOSE OPERON REGULATORY PROTEIN"/>
    <property type="match status" value="1"/>
</dbReference>
<dbReference type="Gene3D" id="1.10.260.40">
    <property type="entry name" value="lambda repressor-like DNA-binding domains"/>
    <property type="match status" value="1"/>
</dbReference>
<dbReference type="EMBL" id="FWFD01000003">
    <property type="protein sequence ID" value="SLM84585.1"/>
    <property type="molecule type" value="Genomic_DNA"/>
</dbReference>
<keyword evidence="3" id="KW-0804">Transcription</keyword>
<dbReference type="InterPro" id="IPR028082">
    <property type="entry name" value="Peripla_BP_I"/>
</dbReference>
<keyword evidence="6" id="KW-1185">Reference proteome</keyword>
<evidence type="ECO:0000256" key="3">
    <source>
        <dbReference type="ARBA" id="ARBA00023163"/>
    </source>
</evidence>
<protein>
    <submittedName>
        <fullName evidence="5">Transcriptional regulator</fullName>
    </submittedName>
</protein>
<dbReference type="CDD" id="cd01392">
    <property type="entry name" value="HTH_LacI"/>
    <property type="match status" value="1"/>
</dbReference>
<gene>
    <name evidence="5" type="ORF">FM121_00735</name>
</gene>
<dbReference type="PANTHER" id="PTHR30146">
    <property type="entry name" value="LACI-RELATED TRANSCRIPTIONAL REPRESSOR"/>
    <property type="match status" value="1"/>
</dbReference>
<dbReference type="InterPro" id="IPR010982">
    <property type="entry name" value="Lambda_DNA-bd_dom_sf"/>
</dbReference>
<organism evidence="5 6">
    <name type="scientific">Vagococcus fluvialis bH819</name>
    <dbReference type="NCBI Taxonomy" id="1255619"/>
    <lineage>
        <taxon>Bacteria</taxon>
        <taxon>Bacillati</taxon>
        <taxon>Bacillota</taxon>
        <taxon>Bacilli</taxon>
        <taxon>Lactobacillales</taxon>
        <taxon>Enterococcaceae</taxon>
        <taxon>Vagococcus</taxon>
    </lineage>
</organism>
<dbReference type="GO" id="GO:0000976">
    <property type="term" value="F:transcription cis-regulatory region binding"/>
    <property type="evidence" value="ECO:0007669"/>
    <property type="project" value="TreeGrafter"/>
</dbReference>
<keyword evidence="1" id="KW-0805">Transcription regulation</keyword>
<evidence type="ECO:0000313" key="6">
    <source>
        <dbReference type="Proteomes" id="UP000195918"/>
    </source>
</evidence>
<name>A0A1X6WJZ0_9ENTE</name>
<evidence type="ECO:0000256" key="2">
    <source>
        <dbReference type="ARBA" id="ARBA00023125"/>
    </source>
</evidence>
<dbReference type="SMART" id="SM00354">
    <property type="entry name" value="HTH_LACI"/>
    <property type="match status" value="1"/>
</dbReference>
<dbReference type="CDD" id="cd06267">
    <property type="entry name" value="PBP1_LacI_sugar_binding-like"/>
    <property type="match status" value="1"/>
</dbReference>
<dbReference type="SUPFAM" id="SSF47413">
    <property type="entry name" value="lambda repressor-like DNA-binding domains"/>
    <property type="match status" value="1"/>
</dbReference>
<dbReference type="Pfam" id="PF00356">
    <property type="entry name" value="LacI"/>
    <property type="match status" value="1"/>
</dbReference>
<dbReference type="RefSeq" id="WP_179203758.1">
    <property type="nucleotide sequence ID" value="NZ_FWFD01000003.1"/>
</dbReference>
<dbReference type="Proteomes" id="UP000195918">
    <property type="component" value="Unassembled WGS sequence"/>
</dbReference>
<dbReference type="GO" id="GO:0003700">
    <property type="term" value="F:DNA-binding transcription factor activity"/>
    <property type="evidence" value="ECO:0007669"/>
    <property type="project" value="TreeGrafter"/>
</dbReference>
<evidence type="ECO:0000259" key="4">
    <source>
        <dbReference type="PROSITE" id="PS50932"/>
    </source>
</evidence>
<sequence length="343" mass="38288">MATIKDIAKYTGVSPTTVSNVIHGRDAKVSIETKEKVNKALKELNYTANMGGRLLANHGSRIIGVIIQDTEAVNEAFFDNPYHGELIQTLEAKIKEAGYFMMFHRVSDFEEGAKLADMWNLEGLIVSGTSANDINKWQTRVSVPIVFIDSYGQGINRPKLNVGIDDRAGALNMTKYLLRKGYSDIVFIAKSDSPSDWKGLDLERSLGVKEAMEEVNLLPKFVSIPTTYTNYGTFIKRFLLPIVRNETVFFCSSDLLAIQVISELYKEGITVPNDISIVSFDGTAYSKYATPQITSMRQDVFEKATAIMTLMVENIEKNNQKEQSKEIKTVLVEGGSVKNIRNK</sequence>
<dbReference type="InterPro" id="IPR046335">
    <property type="entry name" value="LacI/GalR-like_sensor"/>
</dbReference>
<evidence type="ECO:0000256" key="1">
    <source>
        <dbReference type="ARBA" id="ARBA00023015"/>
    </source>
</evidence>
<dbReference type="SUPFAM" id="SSF53822">
    <property type="entry name" value="Periplasmic binding protein-like I"/>
    <property type="match status" value="1"/>
</dbReference>
<proteinExistence type="predicted"/>
<dbReference type="InterPro" id="IPR000843">
    <property type="entry name" value="HTH_LacI"/>
</dbReference>
<keyword evidence="2" id="KW-0238">DNA-binding</keyword>
<evidence type="ECO:0000313" key="5">
    <source>
        <dbReference type="EMBL" id="SLM84585.1"/>
    </source>
</evidence>
<reference evidence="6" key="1">
    <citation type="submission" date="2017-02" db="EMBL/GenBank/DDBJ databases">
        <authorList>
            <person name="Dridi B."/>
        </authorList>
    </citation>
    <scope>NUCLEOTIDE SEQUENCE [LARGE SCALE GENOMIC DNA]</scope>
    <source>
        <strain evidence="6">bH819</strain>
    </source>
</reference>